<reference evidence="1" key="1">
    <citation type="submission" date="2022-11" db="EMBL/GenBank/DDBJ databases">
        <title>Centuries of genome instability and evolution in soft-shell clam transmissible cancer (bioRxiv).</title>
        <authorList>
            <person name="Hart S.F.M."/>
            <person name="Yonemitsu M.A."/>
            <person name="Giersch R.M."/>
            <person name="Beal B.F."/>
            <person name="Arriagada G."/>
            <person name="Davis B.W."/>
            <person name="Ostrander E.A."/>
            <person name="Goff S.P."/>
            <person name="Metzger M.J."/>
        </authorList>
    </citation>
    <scope>NUCLEOTIDE SEQUENCE</scope>
    <source>
        <strain evidence="1">MELC-2E11</strain>
        <tissue evidence="1">Siphon/mantle</tissue>
    </source>
</reference>
<keyword evidence="2" id="KW-1185">Reference proteome</keyword>
<dbReference type="EMBL" id="CP111019">
    <property type="protein sequence ID" value="WAR13101.1"/>
    <property type="molecule type" value="Genomic_DNA"/>
</dbReference>
<accession>A0ABY7EWL6</accession>
<organism evidence="1 2">
    <name type="scientific">Mya arenaria</name>
    <name type="common">Soft-shell clam</name>
    <dbReference type="NCBI Taxonomy" id="6604"/>
    <lineage>
        <taxon>Eukaryota</taxon>
        <taxon>Metazoa</taxon>
        <taxon>Spiralia</taxon>
        <taxon>Lophotrochozoa</taxon>
        <taxon>Mollusca</taxon>
        <taxon>Bivalvia</taxon>
        <taxon>Autobranchia</taxon>
        <taxon>Heteroconchia</taxon>
        <taxon>Euheterodonta</taxon>
        <taxon>Imparidentia</taxon>
        <taxon>Neoheterodontei</taxon>
        <taxon>Myida</taxon>
        <taxon>Myoidea</taxon>
        <taxon>Myidae</taxon>
        <taxon>Mya</taxon>
    </lineage>
</organism>
<gene>
    <name evidence="1" type="ORF">MAR_027281</name>
</gene>
<evidence type="ECO:0000313" key="2">
    <source>
        <dbReference type="Proteomes" id="UP001164746"/>
    </source>
</evidence>
<sequence length="89" mass="10390">MIVHQLRENTKREKYGIHTTSRNAVGIETSRRQKKDKSCLTNRIKVTAFYLRVDNSRILTGTKNTRTKGKKKKTKKSFAKYAKESLFKV</sequence>
<name>A0ABY7EWL6_MYAAR</name>
<evidence type="ECO:0000313" key="1">
    <source>
        <dbReference type="EMBL" id="WAR13101.1"/>
    </source>
</evidence>
<protein>
    <submittedName>
        <fullName evidence="1">Uncharacterized protein</fullName>
    </submittedName>
</protein>
<dbReference type="Proteomes" id="UP001164746">
    <property type="component" value="Chromosome 8"/>
</dbReference>
<proteinExistence type="predicted"/>